<dbReference type="Pfam" id="PF12796">
    <property type="entry name" value="Ank_2"/>
    <property type="match status" value="1"/>
</dbReference>
<name>A0A1L7TB26_FUSMA</name>
<gene>
    <name evidence="4" type="ORF">FMAN_07333</name>
</gene>
<dbReference type="PANTHER" id="PTHR24198">
    <property type="entry name" value="ANKYRIN REPEAT AND PROTEIN KINASE DOMAIN-CONTAINING PROTEIN"/>
    <property type="match status" value="1"/>
</dbReference>
<dbReference type="AlphaFoldDB" id="A0A1L7TB26"/>
<dbReference type="PANTHER" id="PTHR24198:SF165">
    <property type="entry name" value="ANKYRIN REPEAT-CONTAINING PROTEIN-RELATED"/>
    <property type="match status" value="1"/>
</dbReference>
<accession>A0A1L7TB26</accession>
<feature type="repeat" description="ANK" evidence="3">
    <location>
        <begin position="196"/>
        <end position="228"/>
    </location>
</feature>
<dbReference type="GeneID" id="65086594"/>
<dbReference type="Pfam" id="PF00023">
    <property type="entry name" value="Ank"/>
    <property type="match status" value="1"/>
</dbReference>
<dbReference type="SMART" id="SM00248">
    <property type="entry name" value="ANK"/>
    <property type="match status" value="4"/>
</dbReference>
<dbReference type="RefSeq" id="XP_041681555.1">
    <property type="nucleotide sequence ID" value="XM_041830942.1"/>
</dbReference>
<evidence type="ECO:0000256" key="1">
    <source>
        <dbReference type="ARBA" id="ARBA00022737"/>
    </source>
</evidence>
<keyword evidence="2 3" id="KW-0040">ANK repeat</keyword>
<comment type="caution">
    <text evidence="4">The sequence shown here is derived from an EMBL/GenBank/DDBJ whole genome shotgun (WGS) entry which is preliminary data.</text>
</comment>
<organism evidence="4 5">
    <name type="scientific">Fusarium mangiferae</name>
    <name type="common">Mango malformation disease fungus</name>
    <dbReference type="NCBI Taxonomy" id="192010"/>
    <lineage>
        <taxon>Eukaryota</taxon>
        <taxon>Fungi</taxon>
        <taxon>Dikarya</taxon>
        <taxon>Ascomycota</taxon>
        <taxon>Pezizomycotina</taxon>
        <taxon>Sordariomycetes</taxon>
        <taxon>Hypocreomycetidae</taxon>
        <taxon>Hypocreales</taxon>
        <taxon>Nectriaceae</taxon>
        <taxon>Fusarium</taxon>
        <taxon>Fusarium fujikuroi species complex</taxon>
    </lineage>
</organism>
<dbReference type="InterPro" id="IPR002110">
    <property type="entry name" value="Ankyrin_rpt"/>
</dbReference>
<keyword evidence="5" id="KW-1185">Reference proteome</keyword>
<dbReference type="EMBL" id="FCQH01000005">
    <property type="protein sequence ID" value="CVK92437.1"/>
    <property type="molecule type" value="Genomic_DNA"/>
</dbReference>
<dbReference type="VEuPathDB" id="FungiDB:FMAN_07333"/>
<sequence length="280" mass="30478">MFFDFSSTMLDDEYEQSDDRHSPLLCCSSASTLCDLDVPSVTPAYAVVSGNLTQVRELAATGAYTRPSDAWTIYEACTQGSLMIRALSANIAIDLNPVVLGQMGDRVFHFLLRTSPTRFFGGKLEIIKQLLKNGVDPLEPDRFGNTALHIIAEMPAYQESFQLMELLLGDEAPIVTRTSCLSNIDRRNGLYEVAEYGDTALHVAVLHNNEACTKLLLESGASPHITGLSNQTPLSLATAGNCFGIVHLLLEHGATVEPDEVVSPAMRAELSLPKHQVIGR</sequence>
<evidence type="ECO:0000313" key="4">
    <source>
        <dbReference type="EMBL" id="CVK92437.1"/>
    </source>
</evidence>
<dbReference type="Gene3D" id="1.25.40.20">
    <property type="entry name" value="Ankyrin repeat-containing domain"/>
    <property type="match status" value="1"/>
</dbReference>
<dbReference type="PROSITE" id="PS50297">
    <property type="entry name" value="ANK_REP_REGION"/>
    <property type="match status" value="2"/>
</dbReference>
<proteinExistence type="predicted"/>
<dbReference type="Proteomes" id="UP000184255">
    <property type="component" value="Unassembled WGS sequence"/>
</dbReference>
<reference evidence="5" key="1">
    <citation type="journal article" date="2016" name="Genome Biol. Evol.">
        <title>Comparative 'omics' of the Fusarium fujikuroi species complex highlights differences in genetic potential and metabolite synthesis.</title>
        <authorList>
            <person name="Niehaus E.-M."/>
            <person name="Muensterkoetter M."/>
            <person name="Proctor R.H."/>
            <person name="Brown D.W."/>
            <person name="Sharon A."/>
            <person name="Idan Y."/>
            <person name="Oren-Young L."/>
            <person name="Sieber C.M."/>
            <person name="Novak O."/>
            <person name="Pencik A."/>
            <person name="Tarkowska D."/>
            <person name="Hromadova K."/>
            <person name="Freeman S."/>
            <person name="Maymon M."/>
            <person name="Elazar M."/>
            <person name="Youssef S.A."/>
            <person name="El-Shabrawy E.S.M."/>
            <person name="Shalaby A.B.A."/>
            <person name="Houterman P."/>
            <person name="Brock N.L."/>
            <person name="Burkhardt I."/>
            <person name="Tsavkelova E.A."/>
            <person name="Dickschat J.S."/>
            <person name="Galuszka P."/>
            <person name="Gueldener U."/>
            <person name="Tudzynski B."/>
        </authorList>
    </citation>
    <scope>NUCLEOTIDE SEQUENCE [LARGE SCALE GENOMIC DNA]</scope>
    <source>
        <strain evidence="5">MRC7560</strain>
    </source>
</reference>
<dbReference type="PROSITE" id="PS50088">
    <property type="entry name" value="ANK_REPEAT"/>
    <property type="match status" value="2"/>
</dbReference>
<evidence type="ECO:0000313" key="5">
    <source>
        <dbReference type="Proteomes" id="UP000184255"/>
    </source>
</evidence>
<dbReference type="InterPro" id="IPR036770">
    <property type="entry name" value="Ankyrin_rpt-contain_sf"/>
</dbReference>
<evidence type="ECO:0000256" key="2">
    <source>
        <dbReference type="ARBA" id="ARBA00023043"/>
    </source>
</evidence>
<keyword evidence="1" id="KW-0677">Repeat</keyword>
<dbReference type="SUPFAM" id="SSF48403">
    <property type="entry name" value="Ankyrin repeat"/>
    <property type="match status" value="1"/>
</dbReference>
<evidence type="ECO:0000256" key="3">
    <source>
        <dbReference type="PROSITE-ProRule" id="PRU00023"/>
    </source>
</evidence>
<feature type="repeat" description="ANK" evidence="3">
    <location>
        <begin position="229"/>
        <end position="261"/>
    </location>
</feature>
<protein>
    <submittedName>
        <fullName evidence="4">Uncharacterized protein</fullName>
    </submittedName>
</protein>